<evidence type="ECO:0000313" key="4">
    <source>
        <dbReference type="EMBL" id="SHE35929.1"/>
    </source>
</evidence>
<keyword evidence="2 3" id="KW-0408">Iron</keyword>
<keyword evidence="3" id="KW-0648">Protein biosynthesis</keyword>
<feature type="binding site" evidence="3">
    <location>
        <position position="135"/>
    </location>
    <ligand>
        <name>Fe cation</name>
        <dbReference type="ChEBI" id="CHEBI:24875"/>
    </ligand>
</feature>
<dbReference type="CDD" id="cd00487">
    <property type="entry name" value="Pep_deformylase"/>
    <property type="match status" value="1"/>
</dbReference>
<dbReference type="GO" id="GO:0042586">
    <property type="term" value="F:peptide deformylase activity"/>
    <property type="evidence" value="ECO:0007669"/>
    <property type="project" value="UniProtKB-UniRule"/>
</dbReference>
<dbReference type="PANTHER" id="PTHR10458:SF22">
    <property type="entry name" value="PEPTIDE DEFORMYLASE"/>
    <property type="match status" value="1"/>
</dbReference>
<dbReference type="Pfam" id="PF01327">
    <property type="entry name" value="Pep_deformylase"/>
    <property type="match status" value="1"/>
</dbReference>
<evidence type="ECO:0000313" key="5">
    <source>
        <dbReference type="Proteomes" id="UP000184245"/>
    </source>
</evidence>
<dbReference type="RefSeq" id="WP_072848433.1">
    <property type="nucleotide sequence ID" value="NZ_FQVI01000001.1"/>
</dbReference>
<dbReference type="PANTHER" id="PTHR10458">
    <property type="entry name" value="PEPTIDE DEFORMYLASE"/>
    <property type="match status" value="1"/>
</dbReference>
<dbReference type="InterPro" id="IPR036821">
    <property type="entry name" value="Peptide_deformylase_sf"/>
</dbReference>
<dbReference type="EC" id="3.5.1.88" evidence="3"/>
<dbReference type="HAMAP" id="MF_00163">
    <property type="entry name" value="Pep_deformylase"/>
    <property type="match status" value="1"/>
</dbReference>
<dbReference type="Gene3D" id="3.90.45.10">
    <property type="entry name" value="Peptide deformylase"/>
    <property type="match status" value="1"/>
</dbReference>
<dbReference type="EMBL" id="FQVI01000001">
    <property type="protein sequence ID" value="SHE35929.1"/>
    <property type="molecule type" value="Genomic_DNA"/>
</dbReference>
<dbReference type="PIRSF" id="PIRSF004749">
    <property type="entry name" value="Pep_def"/>
    <property type="match status" value="1"/>
</dbReference>
<keyword evidence="3" id="KW-0378">Hydrolase</keyword>
<dbReference type="NCBIfam" id="NF001159">
    <property type="entry name" value="PRK00150.1-3"/>
    <property type="match status" value="1"/>
</dbReference>
<proteinExistence type="inferred from homology"/>
<name>A0A1M4SUQ9_9CLOT</name>
<protein>
    <recommendedName>
        <fullName evidence="3">Peptide deformylase</fullName>
        <shortName evidence="3">PDF</shortName>
        <ecNumber evidence="3">3.5.1.88</ecNumber>
    </recommendedName>
    <alternativeName>
        <fullName evidence="3">Polypeptide deformylase</fullName>
    </alternativeName>
</protein>
<feature type="binding site" evidence="3">
    <location>
        <position position="89"/>
    </location>
    <ligand>
        <name>Fe cation</name>
        <dbReference type="ChEBI" id="CHEBI:24875"/>
    </ligand>
</feature>
<comment type="catalytic activity">
    <reaction evidence="3">
        <text>N-terminal N-formyl-L-methionyl-[peptide] + H2O = N-terminal L-methionyl-[peptide] + formate</text>
        <dbReference type="Rhea" id="RHEA:24420"/>
        <dbReference type="Rhea" id="RHEA-COMP:10639"/>
        <dbReference type="Rhea" id="RHEA-COMP:10640"/>
        <dbReference type="ChEBI" id="CHEBI:15377"/>
        <dbReference type="ChEBI" id="CHEBI:15740"/>
        <dbReference type="ChEBI" id="CHEBI:49298"/>
        <dbReference type="ChEBI" id="CHEBI:64731"/>
        <dbReference type="EC" id="3.5.1.88"/>
    </reaction>
</comment>
<dbReference type="OrthoDB" id="9784988at2"/>
<accession>A0A1M4SUQ9</accession>
<dbReference type="NCBIfam" id="TIGR00079">
    <property type="entry name" value="pept_deformyl"/>
    <property type="match status" value="1"/>
</dbReference>
<gene>
    <name evidence="3" type="primary">def</name>
    <name evidence="4" type="ORF">SAMN02745158_00273</name>
</gene>
<feature type="binding site" evidence="3">
    <location>
        <position position="131"/>
    </location>
    <ligand>
        <name>Fe cation</name>
        <dbReference type="ChEBI" id="CHEBI:24875"/>
    </ligand>
</feature>
<dbReference type="STRING" id="1122155.SAMN02745158_00273"/>
<dbReference type="Proteomes" id="UP000184245">
    <property type="component" value="Unassembled WGS sequence"/>
</dbReference>
<dbReference type="GO" id="GO:0046872">
    <property type="term" value="F:metal ion binding"/>
    <property type="evidence" value="ECO:0007669"/>
    <property type="project" value="UniProtKB-KW"/>
</dbReference>
<reference evidence="4 5" key="1">
    <citation type="submission" date="2016-11" db="EMBL/GenBank/DDBJ databases">
        <authorList>
            <person name="Jaros S."/>
            <person name="Januszkiewicz K."/>
            <person name="Wedrychowicz H."/>
        </authorList>
    </citation>
    <scope>NUCLEOTIDE SEQUENCE [LARGE SCALE GENOMIC DNA]</scope>
    <source>
        <strain evidence="4 5">DSM 17459</strain>
    </source>
</reference>
<dbReference type="InterPro" id="IPR023635">
    <property type="entry name" value="Peptide_deformylase"/>
</dbReference>
<sequence length="152" mass="17418">MAIRRLRYENDPILRKKCRIVDCVDDRIREILEDMMDTLHHTENGAAIAAPQVGILKRLVVIHMDGQQYKLVNPVILKEEGVQECVEGCLSLPDRFGKTLRPLQVTVQALDEQGEEHMYTVSGEMAKCFCHELDHLDGILFTDKVTEYILPE</sequence>
<comment type="similarity">
    <text evidence="1 3">Belongs to the polypeptide deformylase family.</text>
</comment>
<evidence type="ECO:0000256" key="2">
    <source>
        <dbReference type="ARBA" id="ARBA00023004"/>
    </source>
</evidence>
<feature type="active site" evidence="3">
    <location>
        <position position="132"/>
    </location>
</feature>
<dbReference type="PRINTS" id="PR01576">
    <property type="entry name" value="PDEFORMYLASE"/>
</dbReference>
<comment type="function">
    <text evidence="3">Removes the formyl group from the N-terminal Met of newly synthesized proteins. Requires at least a dipeptide for an efficient rate of reaction. N-terminal L-methionine is a prerequisite for activity but the enzyme has broad specificity at other positions.</text>
</comment>
<evidence type="ECO:0000256" key="3">
    <source>
        <dbReference type="HAMAP-Rule" id="MF_00163"/>
    </source>
</evidence>
<keyword evidence="3" id="KW-0479">Metal-binding</keyword>
<evidence type="ECO:0000256" key="1">
    <source>
        <dbReference type="ARBA" id="ARBA00010759"/>
    </source>
</evidence>
<dbReference type="GO" id="GO:0006412">
    <property type="term" value="P:translation"/>
    <property type="evidence" value="ECO:0007669"/>
    <property type="project" value="UniProtKB-UniRule"/>
</dbReference>
<comment type="cofactor">
    <cofactor evidence="3">
        <name>Fe(2+)</name>
        <dbReference type="ChEBI" id="CHEBI:29033"/>
    </cofactor>
    <text evidence="3">Binds 1 Fe(2+) ion.</text>
</comment>
<dbReference type="SUPFAM" id="SSF56420">
    <property type="entry name" value="Peptide deformylase"/>
    <property type="match status" value="1"/>
</dbReference>
<keyword evidence="5" id="KW-1185">Reference proteome</keyword>
<dbReference type="AlphaFoldDB" id="A0A1M4SUQ9"/>
<organism evidence="4 5">
    <name type="scientific">Lactonifactor longoviformis DSM 17459</name>
    <dbReference type="NCBI Taxonomy" id="1122155"/>
    <lineage>
        <taxon>Bacteria</taxon>
        <taxon>Bacillati</taxon>
        <taxon>Bacillota</taxon>
        <taxon>Clostridia</taxon>
        <taxon>Eubacteriales</taxon>
        <taxon>Clostridiaceae</taxon>
        <taxon>Lactonifactor</taxon>
    </lineage>
</organism>